<keyword evidence="2" id="KW-1185">Reference proteome</keyword>
<sequence length="83" mass="9132">MENLASSNNNNEGNQTLSDDNTTGGKSCKEYNILLDKLEKKTDEFMKVICATKTVTINGRNVQVKPLSGIAYKKLEAFITSVC</sequence>
<feature type="region of interest" description="Disordered" evidence="1">
    <location>
        <begin position="1"/>
        <end position="26"/>
    </location>
</feature>
<protein>
    <submittedName>
        <fullName evidence="3">Uncharacterized protein</fullName>
    </submittedName>
</protein>
<dbReference type="WBParaSite" id="PDA_v2.g16382.t1">
    <property type="protein sequence ID" value="PDA_v2.g16382.t1"/>
    <property type="gene ID" value="PDA_v2.g16382"/>
</dbReference>
<dbReference type="AlphaFoldDB" id="A0A914PFA5"/>
<feature type="compositionally biased region" description="Polar residues" evidence="1">
    <location>
        <begin position="15"/>
        <end position="25"/>
    </location>
</feature>
<reference evidence="3" key="1">
    <citation type="submission" date="2022-11" db="UniProtKB">
        <authorList>
            <consortium name="WormBaseParasite"/>
        </authorList>
    </citation>
    <scope>IDENTIFICATION</scope>
</reference>
<accession>A0A914PFA5</accession>
<dbReference type="Proteomes" id="UP000887578">
    <property type="component" value="Unplaced"/>
</dbReference>
<evidence type="ECO:0000256" key="1">
    <source>
        <dbReference type="SAM" id="MobiDB-lite"/>
    </source>
</evidence>
<feature type="compositionally biased region" description="Low complexity" evidence="1">
    <location>
        <begin position="1"/>
        <end position="14"/>
    </location>
</feature>
<proteinExistence type="predicted"/>
<name>A0A914PFA5_9BILA</name>
<evidence type="ECO:0000313" key="3">
    <source>
        <dbReference type="WBParaSite" id="PDA_v2.g16382.t1"/>
    </source>
</evidence>
<evidence type="ECO:0000313" key="2">
    <source>
        <dbReference type="Proteomes" id="UP000887578"/>
    </source>
</evidence>
<organism evidence="2 3">
    <name type="scientific">Panagrolaimus davidi</name>
    <dbReference type="NCBI Taxonomy" id="227884"/>
    <lineage>
        <taxon>Eukaryota</taxon>
        <taxon>Metazoa</taxon>
        <taxon>Ecdysozoa</taxon>
        <taxon>Nematoda</taxon>
        <taxon>Chromadorea</taxon>
        <taxon>Rhabditida</taxon>
        <taxon>Tylenchina</taxon>
        <taxon>Panagrolaimomorpha</taxon>
        <taxon>Panagrolaimoidea</taxon>
        <taxon>Panagrolaimidae</taxon>
        <taxon>Panagrolaimus</taxon>
    </lineage>
</organism>